<reference evidence="2 3" key="1">
    <citation type="submission" date="2024-02" db="EMBL/GenBank/DDBJ databases">
        <title>De novo assembly and annotation of 12 fungi associated with fruit tree decline syndrome in Ontario, Canada.</title>
        <authorList>
            <person name="Sulman M."/>
            <person name="Ellouze W."/>
            <person name="Ilyukhin E."/>
        </authorList>
    </citation>
    <scope>NUCLEOTIDE SEQUENCE [LARGE SCALE GENOMIC DNA]</scope>
    <source>
        <strain evidence="2 3">FDS-637</strain>
    </source>
</reference>
<organism evidence="2 3">
    <name type="scientific">Diplodia seriata</name>
    <dbReference type="NCBI Taxonomy" id="420778"/>
    <lineage>
        <taxon>Eukaryota</taxon>
        <taxon>Fungi</taxon>
        <taxon>Dikarya</taxon>
        <taxon>Ascomycota</taxon>
        <taxon>Pezizomycotina</taxon>
        <taxon>Dothideomycetes</taxon>
        <taxon>Dothideomycetes incertae sedis</taxon>
        <taxon>Botryosphaeriales</taxon>
        <taxon>Botryosphaeriaceae</taxon>
        <taxon>Diplodia</taxon>
    </lineage>
</organism>
<sequence>MTTTTVFQNGRFFTASGGPKQPEKPSFAECMITHGDKISFVGPASSAAVQNALAAGASTRDVGGRVVVPGFVDGHMHLMLMGQALTAVELGGCESLDDIRSAIRAWAAANPGASQIFCCGWMHSMTGDAPPTAALLDDLDPRPIFINAKDLHSTWCSSSALAAMAIDENSPEVPGGTISRDEKGKPTGLLSEAANINLVWPYVARVATMDERVERLEAAFAAYSAAGHTGVVEMAMDETAWGALQELMRRRRANALPPPPVRVAAHWLISPKDTEAENVAQVDRAAELHAQFNLETSPSFRIAGIKVICVRNPLLLSHLSTTTNPPQDGVIDACTAALSEPYSSNGTNCAPIWSDAQLQPVVRAAASHGLQIALHAIGDAAITTAIDALEEAATTSSQPLRRPRIEHLELASARDAARLGALGITASIQPGHADPAILRAWPALLDGGGSHRCGRAFAYADFLRHGAALALGSDAPTAPHAVWGGWYTATTRRSAREREYAAVVNEEWRLGLATVVAAQTAGAAWSCYADGTCGRLEEGLSADFVVVEGLEGWRAEEVADAGVKETWFEGRLVFDAAAAAASSSSSSSSSAREAVAA</sequence>
<evidence type="ECO:0000313" key="3">
    <source>
        <dbReference type="Proteomes" id="UP001430584"/>
    </source>
</evidence>
<dbReference type="InterPro" id="IPR032466">
    <property type="entry name" value="Metal_Hydrolase"/>
</dbReference>
<dbReference type="InterPro" id="IPR013108">
    <property type="entry name" value="Amidohydro_3"/>
</dbReference>
<keyword evidence="3" id="KW-1185">Reference proteome</keyword>
<dbReference type="PANTHER" id="PTHR22642">
    <property type="entry name" value="IMIDAZOLONEPROPIONASE"/>
    <property type="match status" value="1"/>
</dbReference>
<accession>A0ABR3CYA8</accession>
<dbReference type="Gene3D" id="3.10.310.70">
    <property type="match status" value="1"/>
</dbReference>
<protein>
    <recommendedName>
        <fullName evidence="1">Amidohydrolase 3 domain-containing protein</fullName>
    </recommendedName>
</protein>
<dbReference type="PANTHER" id="PTHR22642:SF20">
    <property type="entry name" value="AMIDOHYDROLASE 3 DOMAIN-CONTAINING PROTEIN"/>
    <property type="match status" value="1"/>
</dbReference>
<dbReference type="EMBL" id="JAJVCZ030000001">
    <property type="protein sequence ID" value="KAL0264853.1"/>
    <property type="molecule type" value="Genomic_DNA"/>
</dbReference>
<dbReference type="RefSeq" id="XP_066637593.1">
    <property type="nucleotide sequence ID" value="XM_066772314.1"/>
</dbReference>
<dbReference type="Proteomes" id="UP001430584">
    <property type="component" value="Unassembled WGS sequence"/>
</dbReference>
<dbReference type="SUPFAM" id="SSF51338">
    <property type="entry name" value="Composite domain of metallo-dependent hydrolases"/>
    <property type="match status" value="1"/>
</dbReference>
<feature type="domain" description="Amidohydrolase 3" evidence="1">
    <location>
        <begin position="60"/>
        <end position="574"/>
    </location>
</feature>
<dbReference type="SUPFAM" id="SSF51556">
    <property type="entry name" value="Metallo-dependent hydrolases"/>
    <property type="match status" value="1"/>
</dbReference>
<dbReference type="InterPro" id="IPR011059">
    <property type="entry name" value="Metal-dep_hydrolase_composite"/>
</dbReference>
<name>A0ABR3CYA8_9PEZI</name>
<dbReference type="CDD" id="cd01300">
    <property type="entry name" value="YtcJ_like"/>
    <property type="match status" value="1"/>
</dbReference>
<dbReference type="InterPro" id="IPR033932">
    <property type="entry name" value="YtcJ-like"/>
</dbReference>
<dbReference type="Pfam" id="PF07969">
    <property type="entry name" value="Amidohydro_3"/>
    <property type="match status" value="1"/>
</dbReference>
<comment type="caution">
    <text evidence="2">The sequence shown here is derived from an EMBL/GenBank/DDBJ whole genome shotgun (WGS) entry which is preliminary data.</text>
</comment>
<dbReference type="Gene3D" id="3.20.20.140">
    <property type="entry name" value="Metal-dependent hydrolases"/>
    <property type="match status" value="1"/>
</dbReference>
<dbReference type="GeneID" id="92004891"/>
<evidence type="ECO:0000259" key="1">
    <source>
        <dbReference type="Pfam" id="PF07969"/>
    </source>
</evidence>
<gene>
    <name evidence="2" type="ORF">SLS55_000806</name>
</gene>
<evidence type="ECO:0000313" key="2">
    <source>
        <dbReference type="EMBL" id="KAL0264853.1"/>
    </source>
</evidence>
<proteinExistence type="predicted"/>
<dbReference type="Gene3D" id="2.30.40.10">
    <property type="entry name" value="Urease, subunit C, domain 1"/>
    <property type="match status" value="1"/>
</dbReference>